<reference evidence="2 3" key="1">
    <citation type="submission" date="2023-11" db="EMBL/GenBank/DDBJ databases">
        <title>Peredibacter starrii A3.12.</title>
        <authorList>
            <person name="Mitchell R.J."/>
        </authorList>
    </citation>
    <scope>NUCLEOTIDE SEQUENCE [LARGE SCALE GENOMIC DNA]</scope>
    <source>
        <strain evidence="2 3">A3.12</strain>
    </source>
</reference>
<dbReference type="RefSeq" id="WP_321399664.1">
    <property type="nucleotide sequence ID" value="NZ_CP139487.1"/>
</dbReference>
<accession>A0AAX4HUT7</accession>
<evidence type="ECO:0000313" key="2">
    <source>
        <dbReference type="EMBL" id="WPU66953.1"/>
    </source>
</evidence>
<keyword evidence="1" id="KW-1133">Transmembrane helix</keyword>
<feature type="transmembrane region" description="Helical" evidence="1">
    <location>
        <begin position="173"/>
        <end position="194"/>
    </location>
</feature>
<organism evidence="2 3">
    <name type="scientific">Peredibacter starrii</name>
    <dbReference type="NCBI Taxonomy" id="28202"/>
    <lineage>
        <taxon>Bacteria</taxon>
        <taxon>Pseudomonadati</taxon>
        <taxon>Bdellovibrionota</taxon>
        <taxon>Bacteriovoracia</taxon>
        <taxon>Bacteriovoracales</taxon>
        <taxon>Bacteriovoracaceae</taxon>
        <taxon>Peredibacter</taxon>
    </lineage>
</organism>
<dbReference type="GO" id="GO:0008654">
    <property type="term" value="P:phospholipid biosynthetic process"/>
    <property type="evidence" value="ECO:0007669"/>
    <property type="project" value="InterPro"/>
</dbReference>
<protein>
    <submittedName>
        <fullName evidence="2">CDP-alcohol phosphatidyltransferase family protein</fullName>
        <ecNumber evidence="2">2.7.8.-</ecNumber>
    </submittedName>
</protein>
<dbReference type="InterPro" id="IPR043130">
    <property type="entry name" value="CDP-OH_PTrfase_TM_dom"/>
</dbReference>
<dbReference type="Pfam" id="PF01066">
    <property type="entry name" value="CDP-OH_P_transf"/>
    <property type="match status" value="1"/>
</dbReference>
<gene>
    <name evidence="2" type="ORF">SOO65_09340</name>
</gene>
<dbReference type="InterPro" id="IPR000462">
    <property type="entry name" value="CDP-OH_P_trans"/>
</dbReference>
<keyword evidence="1" id="KW-0812">Transmembrane</keyword>
<dbReference type="AlphaFoldDB" id="A0AAX4HUT7"/>
<proteinExistence type="predicted"/>
<evidence type="ECO:0000313" key="3">
    <source>
        <dbReference type="Proteomes" id="UP001324634"/>
    </source>
</evidence>
<feature type="transmembrane region" description="Helical" evidence="1">
    <location>
        <begin position="132"/>
        <end position="153"/>
    </location>
</feature>
<dbReference type="GO" id="GO:0016780">
    <property type="term" value="F:phosphotransferase activity, for other substituted phosphate groups"/>
    <property type="evidence" value="ECO:0007669"/>
    <property type="project" value="InterPro"/>
</dbReference>
<dbReference type="EMBL" id="CP139487">
    <property type="protein sequence ID" value="WPU66953.1"/>
    <property type="molecule type" value="Genomic_DNA"/>
</dbReference>
<feature type="transmembrane region" description="Helical" evidence="1">
    <location>
        <begin position="34"/>
        <end position="54"/>
    </location>
</feature>
<evidence type="ECO:0000256" key="1">
    <source>
        <dbReference type="SAM" id="Phobius"/>
    </source>
</evidence>
<dbReference type="Gene3D" id="1.20.120.1760">
    <property type="match status" value="1"/>
</dbReference>
<sequence length="210" mass="22766">MEKQTARRPLKSRQTAWAKTLSRMIAQAGISPNMISFMSMVFAALSLGSALIGAKTGERMYPILAALFIQMRLICNLMDGMVAVEFGKKSKTGDLWNDVPDRFADVAIILGAGYLSQQYPFAIELAWANGTLAVMTAYLRVLGASLASPHYYIGPMAKPHRMAILTAAFIGEAIYPGGALLYGALIIMVVGQVVTCGRRLSRITVDLENT</sequence>
<keyword evidence="3" id="KW-1185">Reference proteome</keyword>
<keyword evidence="1" id="KW-0472">Membrane</keyword>
<dbReference type="Proteomes" id="UP001324634">
    <property type="component" value="Chromosome"/>
</dbReference>
<dbReference type="EC" id="2.7.8.-" evidence="2"/>
<feature type="transmembrane region" description="Helical" evidence="1">
    <location>
        <begin position="60"/>
        <end position="82"/>
    </location>
</feature>
<dbReference type="KEGG" id="psti:SOO65_09340"/>
<keyword evidence="2" id="KW-0808">Transferase</keyword>
<name>A0AAX4HUT7_9BACT</name>
<dbReference type="GO" id="GO:0016020">
    <property type="term" value="C:membrane"/>
    <property type="evidence" value="ECO:0007669"/>
    <property type="project" value="InterPro"/>
</dbReference>